<name>A0A7Y8H214_9BURK</name>
<accession>A0A7Y8H214</accession>
<evidence type="ECO:0000313" key="2">
    <source>
        <dbReference type="Proteomes" id="UP000545507"/>
    </source>
</evidence>
<sequence>MNAVPEARNPPRDLTLHRLERALKERVRYRFVQPQVFMDEDGYRVESPCCSRNVDPSGGTIAIALLKPPVGEHPCWTLCARDHQQQAWVEKERADQIEPLLDLLCLDSERCFWP</sequence>
<dbReference type="Proteomes" id="UP000545507">
    <property type="component" value="Unassembled WGS sequence"/>
</dbReference>
<reference evidence="1 2" key="1">
    <citation type="submission" date="2019-09" db="EMBL/GenBank/DDBJ databases">
        <title>Hydrogenophaga aromatica sp. nov., isolated from a para-xylene-degrading enrichment culture.</title>
        <authorList>
            <person name="Tancsics A."/>
            <person name="Banerjee S."/>
        </authorList>
    </citation>
    <scope>NUCLEOTIDE SEQUENCE [LARGE SCALE GENOMIC DNA]</scope>
    <source>
        <strain evidence="1 2">D2P1</strain>
    </source>
</reference>
<protein>
    <recommendedName>
        <fullName evidence="3">DUF3024 domain-containing protein</fullName>
    </recommendedName>
</protein>
<dbReference type="AlphaFoldDB" id="A0A7Y8H214"/>
<dbReference type="Pfam" id="PF11225">
    <property type="entry name" value="DUF3024"/>
    <property type="match status" value="1"/>
</dbReference>
<dbReference type="InterPro" id="IPR021388">
    <property type="entry name" value="DUF3024"/>
</dbReference>
<dbReference type="RefSeq" id="WP_177138523.1">
    <property type="nucleotide sequence ID" value="NZ_JAGPWB010000014.1"/>
</dbReference>
<gene>
    <name evidence="1" type="ORF">F3K02_23280</name>
</gene>
<proteinExistence type="predicted"/>
<comment type="caution">
    <text evidence="1">The sequence shown here is derived from an EMBL/GenBank/DDBJ whole genome shotgun (WGS) entry which is preliminary data.</text>
</comment>
<evidence type="ECO:0000313" key="1">
    <source>
        <dbReference type="EMBL" id="NWF48153.1"/>
    </source>
</evidence>
<dbReference type="EMBL" id="VYGV01000025">
    <property type="protein sequence ID" value="NWF48153.1"/>
    <property type="molecule type" value="Genomic_DNA"/>
</dbReference>
<organism evidence="1 2">
    <name type="scientific">Hydrogenophaga aromaticivorans</name>
    <dbReference type="NCBI Taxonomy" id="2610898"/>
    <lineage>
        <taxon>Bacteria</taxon>
        <taxon>Pseudomonadati</taxon>
        <taxon>Pseudomonadota</taxon>
        <taxon>Betaproteobacteria</taxon>
        <taxon>Burkholderiales</taxon>
        <taxon>Comamonadaceae</taxon>
        <taxon>Hydrogenophaga</taxon>
    </lineage>
</organism>
<keyword evidence="2" id="KW-1185">Reference proteome</keyword>
<evidence type="ECO:0008006" key="3">
    <source>
        <dbReference type="Google" id="ProtNLM"/>
    </source>
</evidence>